<dbReference type="AlphaFoldDB" id="A0A366HT92"/>
<keyword evidence="5" id="KW-0378">Hydrolase</keyword>
<keyword evidence="4" id="KW-0732">Signal</keyword>
<dbReference type="GO" id="GO:0046872">
    <property type="term" value="F:metal ion binding"/>
    <property type="evidence" value="ECO:0007669"/>
    <property type="project" value="UniProtKB-KW"/>
</dbReference>
<dbReference type="PANTHER" id="PTHR42693:SF42">
    <property type="entry name" value="ARYLSULFATASE G"/>
    <property type="match status" value="1"/>
</dbReference>
<keyword evidence="6" id="KW-0106">Calcium</keyword>
<comment type="similarity">
    <text evidence="2">Belongs to the sulfatase family.</text>
</comment>
<evidence type="ECO:0000256" key="5">
    <source>
        <dbReference type="ARBA" id="ARBA00022801"/>
    </source>
</evidence>
<dbReference type="InterPro" id="IPR000917">
    <property type="entry name" value="Sulfatase_N"/>
</dbReference>
<gene>
    <name evidence="8" type="ORF">DES53_102301</name>
</gene>
<proteinExistence type="inferred from homology"/>
<evidence type="ECO:0000256" key="1">
    <source>
        <dbReference type="ARBA" id="ARBA00001913"/>
    </source>
</evidence>
<protein>
    <submittedName>
        <fullName evidence="8">Arylsulfatase A-like enzyme</fullName>
    </submittedName>
</protein>
<evidence type="ECO:0000313" key="8">
    <source>
        <dbReference type="EMBL" id="RBP45917.1"/>
    </source>
</evidence>
<name>A0A366HT92_9BACT</name>
<dbReference type="Pfam" id="PF00884">
    <property type="entry name" value="Sulfatase"/>
    <property type="match status" value="1"/>
</dbReference>
<dbReference type="PANTHER" id="PTHR42693">
    <property type="entry name" value="ARYLSULFATASE FAMILY MEMBER"/>
    <property type="match status" value="1"/>
</dbReference>
<dbReference type="GO" id="GO:0004065">
    <property type="term" value="F:arylsulfatase activity"/>
    <property type="evidence" value="ECO:0007669"/>
    <property type="project" value="TreeGrafter"/>
</dbReference>
<sequence length="455" mass="49520">MSKAAEPAKPDILIVVADDLRPDVLHTLGHPTVKTPHLDALAGRGTVFTRAACGYPICHVSRTEMLSGRCVVKAASTGGNIPFPAGWVLWPQAMKSAGWHTVHSGKWHVHGTPVARGYAATAGLFSSGGAGKDAALTSPQSATGRPVTGYKGWTFKSSDGKAMPELGVGLTPDTDSHIADAASQVLQSPREKPLFLHVNFTATHDPLHWPKGKEGRFKTEDTPLPANFRPQHPFDHGNINGRDEVIVPAPRTEEQVKAETAVYLALVEQLDAQIGKLVKALEDTGRLSNTLIIFTSDQGLALGSHGLMGKQNQYEHTINAPLIMAGPGIPSGKRFSAQCYLRDLYPTVCELTGVEIPESVEGKSLLPVLRGGNPEIHGAIFGYFTDTQRMVRTTDGWKLIWYPQANRTQLFHLSEDPHELQDLASQPEQAQRREAMMGELKKWMVEKGDPILRKE</sequence>
<feature type="domain" description="Sulfatase N-terminal" evidence="7">
    <location>
        <begin position="10"/>
        <end position="354"/>
    </location>
</feature>
<evidence type="ECO:0000256" key="3">
    <source>
        <dbReference type="ARBA" id="ARBA00022723"/>
    </source>
</evidence>
<evidence type="ECO:0000256" key="6">
    <source>
        <dbReference type="ARBA" id="ARBA00022837"/>
    </source>
</evidence>
<dbReference type="SUPFAM" id="SSF53649">
    <property type="entry name" value="Alkaline phosphatase-like"/>
    <property type="match status" value="1"/>
</dbReference>
<reference evidence="8 9" key="1">
    <citation type="submission" date="2018-06" db="EMBL/GenBank/DDBJ databases">
        <title>Genomic Encyclopedia of Type Strains, Phase IV (KMG-IV): sequencing the most valuable type-strain genomes for metagenomic binning, comparative biology and taxonomic classification.</title>
        <authorList>
            <person name="Goeker M."/>
        </authorList>
    </citation>
    <scope>NUCLEOTIDE SEQUENCE [LARGE SCALE GENOMIC DNA]</scope>
    <source>
        <strain evidence="8 9">DSM 25532</strain>
    </source>
</reference>
<evidence type="ECO:0000313" key="9">
    <source>
        <dbReference type="Proteomes" id="UP000253426"/>
    </source>
</evidence>
<evidence type="ECO:0000256" key="4">
    <source>
        <dbReference type="ARBA" id="ARBA00022729"/>
    </source>
</evidence>
<keyword evidence="9" id="KW-1185">Reference proteome</keyword>
<dbReference type="InterPro" id="IPR017850">
    <property type="entry name" value="Alkaline_phosphatase_core_sf"/>
</dbReference>
<comment type="cofactor">
    <cofactor evidence="1">
        <name>Ca(2+)</name>
        <dbReference type="ChEBI" id="CHEBI:29108"/>
    </cofactor>
</comment>
<evidence type="ECO:0000256" key="2">
    <source>
        <dbReference type="ARBA" id="ARBA00008779"/>
    </source>
</evidence>
<comment type="caution">
    <text evidence="8">The sequence shown here is derived from an EMBL/GenBank/DDBJ whole genome shotgun (WGS) entry which is preliminary data.</text>
</comment>
<evidence type="ECO:0000259" key="7">
    <source>
        <dbReference type="Pfam" id="PF00884"/>
    </source>
</evidence>
<dbReference type="InterPro" id="IPR050738">
    <property type="entry name" value="Sulfatase"/>
</dbReference>
<accession>A0A366HT92</accession>
<organism evidence="8 9">
    <name type="scientific">Roseimicrobium gellanilyticum</name>
    <dbReference type="NCBI Taxonomy" id="748857"/>
    <lineage>
        <taxon>Bacteria</taxon>
        <taxon>Pseudomonadati</taxon>
        <taxon>Verrucomicrobiota</taxon>
        <taxon>Verrucomicrobiia</taxon>
        <taxon>Verrucomicrobiales</taxon>
        <taxon>Verrucomicrobiaceae</taxon>
        <taxon>Roseimicrobium</taxon>
    </lineage>
</organism>
<keyword evidence="3" id="KW-0479">Metal-binding</keyword>
<dbReference type="Proteomes" id="UP000253426">
    <property type="component" value="Unassembled WGS sequence"/>
</dbReference>
<dbReference type="EMBL" id="QNRR01000002">
    <property type="protein sequence ID" value="RBP45917.1"/>
    <property type="molecule type" value="Genomic_DNA"/>
</dbReference>
<dbReference type="Gene3D" id="3.40.720.10">
    <property type="entry name" value="Alkaline Phosphatase, subunit A"/>
    <property type="match status" value="1"/>
</dbReference>